<proteinExistence type="predicted"/>
<dbReference type="AlphaFoldDB" id="A0A0B7AP83"/>
<gene>
    <name evidence="1" type="primary">ORF131262</name>
</gene>
<name>A0A0B7AP83_9EUPU</name>
<sequence length="60" mass="7201">WNHQEKGADQEKKMYGHFKTTQYHSISSDRACAILETNHQINIRRLAAKKQNDKIRRKYD</sequence>
<dbReference type="EMBL" id="HACG01035527">
    <property type="protein sequence ID" value="CEK82392.1"/>
    <property type="molecule type" value="Transcribed_RNA"/>
</dbReference>
<accession>A0A0B7AP83</accession>
<organism evidence="1">
    <name type="scientific">Arion vulgaris</name>
    <dbReference type="NCBI Taxonomy" id="1028688"/>
    <lineage>
        <taxon>Eukaryota</taxon>
        <taxon>Metazoa</taxon>
        <taxon>Spiralia</taxon>
        <taxon>Lophotrochozoa</taxon>
        <taxon>Mollusca</taxon>
        <taxon>Gastropoda</taxon>
        <taxon>Heterobranchia</taxon>
        <taxon>Euthyneura</taxon>
        <taxon>Panpulmonata</taxon>
        <taxon>Eupulmonata</taxon>
        <taxon>Stylommatophora</taxon>
        <taxon>Helicina</taxon>
        <taxon>Arionoidea</taxon>
        <taxon>Arionidae</taxon>
        <taxon>Arion</taxon>
    </lineage>
</organism>
<reference evidence="1" key="1">
    <citation type="submission" date="2014-12" db="EMBL/GenBank/DDBJ databases">
        <title>Insight into the proteome of Arion vulgaris.</title>
        <authorList>
            <person name="Aradska J."/>
            <person name="Bulat T."/>
            <person name="Smidak R."/>
            <person name="Sarate P."/>
            <person name="Gangsoo J."/>
            <person name="Sialana F."/>
            <person name="Bilban M."/>
            <person name="Lubec G."/>
        </authorList>
    </citation>
    <scope>NUCLEOTIDE SEQUENCE</scope>
    <source>
        <tissue evidence="1">Skin</tissue>
    </source>
</reference>
<evidence type="ECO:0000313" key="1">
    <source>
        <dbReference type="EMBL" id="CEK82392.1"/>
    </source>
</evidence>
<feature type="non-terminal residue" evidence="1">
    <location>
        <position position="1"/>
    </location>
</feature>
<protein>
    <submittedName>
        <fullName evidence="1">Uncharacterized protein</fullName>
    </submittedName>
</protein>